<organism evidence="3 4">
    <name type="scientific">Pseudochrobactrum asaccharolyticum</name>
    <dbReference type="NCBI Taxonomy" id="354351"/>
    <lineage>
        <taxon>Bacteria</taxon>
        <taxon>Pseudomonadati</taxon>
        <taxon>Pseudomonadota</taxon>
        <taxon>Alphaproteobacteria</taxon>
        <taxon>Hyphomicrobiales</taxon>
        <taxon>Brucellaceae</taxon>
        <taxon>Pseudochrobactrum</taxon>
    </lineage>
</organism>
<dbReference type="RefSeq" id="WP_113945966.1">
    <property type="nucleotide sequence ID" value="NZ_QNRH01000010.1"/>
</dbReference>
<dbReference type="CDD" id="cd01344">
    <property type="entry name" value="PL2_Passenger_AT"/>
    <property type="match status" value="1"/>
</dbReference>
<dbReference type="InterPro" id="IPR011050">
    <property type="entry name" value="Pectin_lyase_fold/virulence"/>
</dbReference>
<feature type="signal peptide" evidence="1">
    <location>
        <begin position="1"/>
        <end position="21"/>
    </location>
</feature>
<dbReference type="GO" id="GO:0019867">
    <property type="term" value="C:outer membrane"/>
    <property type="evidence" value="ECO:0007669"/>
    <property type="project" value="InterPro"/>
</dbReference>
<dbReference type="InterPro" id="IPR005546">
    <property type="entry name" value="Autotransporte_beta"/>
</dbReference>
<dbReference type="InterPro" id="IPR043990">
    <property type="entry name" value="AC_1"/>
</dbReference>
<accession>A0A366DNZ1</accession>
<dbReference type="OrthoDB" id="6053567at2"/>
<evidence type="ECO:0000256" key="1">
    <source>
        <dbReference type="SAM" id="SignalP"/>
    </source>
</evidence>
<feature type="domain" description="Autotransporter" evidence="2">
    <location>
        <begin position="614"/>
        <end position="716"/>
    </location>
</feature>
<sequence>MRVLLFAVPFIALGYTNTAKAADCTVSGDTVNCAPGETYEPANHGGKKLHEYETVYLHRTANNQHGYAQFSNQIVFKDAFITVEGSQSDGVTLRNYGPTVDFNNLTISASGVSGDGINVGRDNSGGRLTVHNTANIEVQQGMGIRSVSSEMGPEKHLIIFNGDSNIVTHGDGSWDAGHAVYAGTQTYGCGPSILKFYACRTLSVGEIQLLGGAANSHNITTNGDGAYGIYANGWGRIAANNINVVTNGDNAHGVAAQRQLLDYYYNRNDTGVTDYSGNVELRGNVSVKVNGTGSYAFYADSYSAADGKDSVGKTASIRSFNSDTNTIVDDKVYIISGDMLATKSGVIDLWMGNGSRFDGATQIRDNGVLNLNIAGENSAWYLSDNSSFSEVTLRDKAALFLKAQGALPVDYTLTGKFHNLSGTINLSNNSLAGDQLKFEGDYHSDGGQLFIDTELGLDGSVTDKFFVKGDTSGTGFVKVTNIGGQGAQTVNGIRIIEIDGVSGASFTLLGDYTHKGDQAVVGGAYAYRLFRNGLGDDSADGNWYLRSELKDKKPHYQPGAPVYEIYPQFLLGLNTLPTLQQRVGNRYWSHAGNLMLSQGADAIEPYAPNSEAGSYIETSGIWGRIEGSYSKMQPRTSTSDATYDYSAYKMQAGIDGMLHEGETGKLIGGITVHYTHGVASVWSPYDSDLGRGRISSDGYGFGGTLTWYGDDGLYLD</sequence>
<keyword evidence="1" id="KW-0732">Signal</keyword>
<dbReference type="Pfam" id="PF03797">
    <property type="entry name" value="Autotransporter"/>
    <property type="match status" value="1"/>
</dbReference>
<dbReference type="PANTHER" id="PTHR35037:SF3">
    <property type="entry name" value="C-TERMINAL REGION OF AIDA-LIKE PROTEIN"/>
    <property type="match status" value="1"/>
</dbReference>
<dbReference type="PANTHER" id="PTHR35037">
    <property type="entry name" value="C-TERMINAL REGION OF AIDA-LIKE PROTEIN"/>
    <property type="match status" value="1"/>
</dbReference>
<keyword evidence="4" id="KW-1185">Reference proteome</keyword>
<gene>
    <name evidence="3" type="ORF">DFR47_1101</name>
</gene>
<evidence type="ECO:0000313" key="4">
    <source>
        <dbReference type="Proteomes" id="UP000252893"/>
    </source>
</evidence>
<dbReference type="InterPro" id="IPR051551">
    <property type="entry name" value="Autotransporter_adhesion"/>
</dbReference>
<reference evidence="3 4" key="1">
    <citation type="submission" date="2018-06" db="EMBL/GenBank/DDBJ databases">
        <title>Genomic Encyclopedia of Type Strains, Phase IV (KMG-IV): sequencing the most valuable type-strain genomes for metagenomic binning, comparative biology and taxonomic classification.</title>
        <authorList>
            <person name="Goeker M."/>
        </authorList>
    </citation>
    <scope>NUCLEOTIDE SEQUENCE [LARGE SCALE GENOMIC DNA]</scope>
    <source>
        <strain evidence="3 4">DSM 25619</strain>
    </source>
</reference>
<comment type="caution">
    <text evidence="3">The sequence shown here is derived from an EMBL/GenBank/DDBJ whole genome shotgun (WGS) entry which is preliminary data.</text>
</comment>
<dbReference type="InterPro" id="IPR036709">
    <property type="entry name" value="Autotransporte_beta_dom_sf"/>
</dbReference>
<feature type="chain" id="PRO_5016793829" evidence="1">
    <location>
        <begin position="22"/>
        <end position="716"/>
    </location>
</feature>
<feature type="non-terminal residue" evidence="3">
    <location>
        <position position="716"/>
    </location>
</feature>
<evidence type="ECO:0000259" key="2">
    <source>
        <dbReference type="PROSITE" id="PS51208"/>
    </source>
</evidence>
<dbReference type="InterPro" id="IPR006315">
    <property type="entry name" value="OM_autotransptr_brl_dom"/>
</dbReference>
<dbReference type="Proteomes" id="UP000252893">
    <property type="component" value="Unassembled WGS sequence"/>
</dbReference>
<dbReference type="Gene3D" id="2.160.20.20">
    <property type="match status" value="1"/>
</dbReference>
<dbReference type="EMBL" id="QNRH01000010">
    <property type="protein sequence ID" value="RBO91004.1"/>
    <property type="molecule type" value="Genomic_DNA"/>
</dbReference>
<dbReference type="SUPFAM" id="SSF103515">
    <property type="entry name" value="Autotransporter"/>
    <property type="match status" value="1"/>
</dbReference>
<dbReference type="PROSITE" id="PS51208">
    <property type="entry name" value="AUTOTRANSPORTER"/>
    <property type="match status" value="1"/>
</dbReference>
<dbReference type="Pfam" id="PF18883">
    <property type="entry name" value="AC_1"/>
    <property type="match status" value="1"/>
</dbReference>
<dbReference type="InterPro" id="IPR012332">
    <property type="entry name" value="Autotransporter_pectin_lyase_C"/>
</dbReference>
<proteinExistence type="predicted"/>
<dbReference type="SUPFAM" id="SSF51126">
    <property type="entry name" value="Pectin lyase-like"/>
    <property type="match status" value="1"/>
</dbReference>
<evidence type="ECO:0000313" key="3">
    <source>
        <dbReference type="EMBL" id="RBO91004.1"/>
    </source>
</evidence>
<dbReference type="AlphaFoldDB" id="A0A366DNZ1"/>
<name>A0A366DNZ1_9HYPH</name>
<dbReference type="NCBIfam" id="TIGR01414">
    <property type="entry name" value="autotrans_barl"/>
    <property type="match status" value="1"/>
</dbReference>
<protein>
    <submittedName>
        <fullName evidence="3">Outer membrane autotransporter protein</fullName>
    </submittedName>
</protein>
<dbReference type="Gene3D" id="2.40.128.130">
    <property type="entry name" value="Autotransporter beta-domain"/>
    <property type="match status" value="1"/>
</dbReference>